<dbReference type="EMBL" id="NHMP01000001">
    <property type="protein sequence ID" value="OXE50867.1"/>
    <property type="molecule type" value="Genomic_DNA"/>
</dbReference>
<dbReference type="GeneID" id="78363055"/>
<protein>
    <recommendedName>
        <fullName evidence="3">DUF2190 domain-containing protein</fullName>
    </recommendedName>
</protein>
<dbReference type="AlphaFoldDB" id="A0A227KSP7"/>
<evidence type="ECO:0000313" key="1">
    <source>
        <dbReference type="EMBL" id="OXE50867.1"/>
    </source>
</evidence>
<proteinExistence type="predicted"/>
<organism evidence="1 2">
    <name type="scientific">Turicimonas muris</name>
    <dbReference type="NCBI Taxonomy" id="1796652"/>
    <lineage>
        <taxon>Bacteria</taxon>
        <taxon>Pseudomonadati</taxon>
        <taxon>Pseudomonadota</taxon>
        <taxon>Betaproteobacteria</taxon>
        <taxon>Burkholderiales</taxon>
        <taxon>Sutterellaceae</taxon>
        <taxon>Turicimonas</taxon>
    </lineage>
</organism>
<comment type="caution">
    <text evidence="1">The sequence shown here is derived from an EMBL/GenBank/DDBJ whole genome shotgun (WGS) entry which is preliminary data.</text>
</comment>
<name>A0A227KSP7_9BURK</name>
<dbReference type="Proteomes" id="UP000214610">
    <property type="component" value="Unassembled WGS sequence"/>
</dbReference>
<dbReference type="InterPro" id="IPR054438">
    <property type="entry name" value="Struct_cement_gp24/gp6"/>
</dbReference>
<dbReference type="Pfam" id="PF22758">
    <property type="entry name" value="Phage_cement"/>
    <property type="match status" value="1"/>
</dbReference>
<evidence type="ECO:0008006" key="3">
    <source>
        <dbReference type="Google" id="ProtNLM"/>
    </source>
</evidence>
<accession>A0A227KSP7</accession>
<sequence length="169" mass="17135">MLQNKVNLYPSNGIPGQQVAFGQAVYTPENYVSDGTVKCGCFAFAKANTTNATAVTFPLASVKASAGAVAIGLVERTFSATVGLDGIDTDVYPQGAELTIAIRGDYYIEAPATATVDQSVLCDPATGAVTFGTAGSANDTGWVVKTAGAKGDLIVISNHGVNAIPAKSA</sequence>
<keyword evidence="2" id="KW-1185">Reference proteome</keyword>
<evidence type="ECO:0000313" key="2">
    <source>
        <dbReference type="Proteomes" id="UP000214610"/>
    </source>
</evidence>
<reference evidence="2" key="1">
    <citation type="submission" date="2017-05" db="EMBL/GenBank/DDBJ databases">
        <title>Improved OligoMM genomes.</title>
        <authorList>
            <person name="Garzetti D."/>
        </authorList>
    </citation>
    <scope>NUCLEOTIDE SEQUENCE [LARGE SCALE GENOMIC DNA]</scope>
    <source>
        <strain evidence="2">YL45</strain>
    </source>
</reference>
<gene>
    <name evidence="1" type="ORF">ADH67_00765</name>
</gene>
<dbReference type="RefSeq" id="WP_066590743.1">
    <property type="nucleotide sequence ID" value="NZ_CP065313.1"/>
</dbReference>